<evidence type="ECO:0000256" key="1">
    <source>
        <dbReference type="ARBA" id="ARBA00022737"/>
    </source>
</evidence>
<evidence type="ECO:0000313" key="4">
    <source>
        <dbReference type="EMBL" id="KAF2233665.1"/>
    </source>
</evidence>
<dbReference type="EMBL" id="ML991804">
    <property type="protein sequence ID" value="KAF2233665.1"/>
    <property type="molecule type" value="Genomic_DNA"/>
</dbReference>
<organism evidence="4 5">
    <name type="scientific">Viridothelium virens</name>
    <name type="common">Speckled blister lichen</name>
    <name type="synonym">Trypethelium virens</name>
    <dbReference type="NCBI Taxonomy" id="1048519"/>
    <lineage>
        <taxon>Eukaryota</taxon>
        <taxon>Fungi</taxon>
        <taxon>Dikarya</taxon>
        <taxon>Ascomycota</taxon>
        <taxon>Pezizomycotina</taxon>
        <taxon>Dothideomycetes</taxon>
        <taxon>Dothideomycetes incertae sedis</taxon>
        <taxon>Trypetheliales</taxon>
        <taxon>Trypetheliaceae</taxon>
        <taxon>Viridothelium</taxon>
    </lineage>
</organism>
<dbReference type="PROSITE" id="PS50297">
    <property type="entry name" value="ANK_REP_REGION"/>
    <property type="match status" value="3"/>
</dbReference>
<dbReference type="InterPro" id="IPR002110">
    <property type="entry name" value="Ankyrin_rpt"/>
</dbReference>
<evidence type="ECO:0000256" key="3">
    <source>
        <dbReference type="PROSITE-ProRule" id="PRU00023"/>
    </source>
</evidence>
<reference evidence="4" key="1">
    <citation type="journal article" date="2020" name="Stud. Mycol.">
        <title>101 Dothideomycetes genomes: a test case for predicting lifestyles and emergence of pathogens.</title>
        <authorList>
            <person name="Haridas S."/>
            <person name="Albert R."/>
            <person name="Binder M."/>
            <person name="Bloem J."/>
            <person name="Labutti K."/>
            <person name="Salamov A."/>
            <person name="Andreopoulos B."/>
            <person name="Baker S."/>
            <person name="Barry K."/>
            <person name="Bills G."/>
            <person name="Bluhm B."/>
            <person name="Cannon C."/>
            <person name="Castanera R."/>
            <person name="Culley D."/>
            <person name="Daum C."/>
            <person name="Ezra D."/>
            <person name="Gonzalez J."/>
            <person name="Henrissat B."/>
            <person name="Kuo A."/>
            <person name="Liang C."/>
            <person name="Lipzen A."/>
            <person name="Lutzoni F."/>
            <person name="Magnuson J."/>
            <person name="Mondo S."/>
            <person name="Nolan M."/>
            <person name="Ohm R."/>
            <person name="Pangilinan J."/>
            <person name="Park H.-J."/>
            <person name="Ramirez L."/>
            <person name="Alfaro M."/>
            <person name="Sun H."/>
            <person name="Tritt A."/>
            <person name="Yoshinaga Y."/>
            <person name="Zwiers L.-H."/>
            <person name="Turgeon B."/>
            <person name="Goodwin S."/>
            <person name="Spatafora J."/>
            <person name="Crous P."/>
            <person name="Grigoriev I."/>
        </authorList>
    </citation>
    <scope>NUCLEOTIDE SEQUENCE</scope>
    <source>
        <strain evidence="4">Tuck. ex Michener</strain>
    </source>
</reference>
<keyword evidence="5" id="KW-1185">Reference proteome</keyword>
<dbReference type="AlphaFoldDB" id="A0A6A6H6M0"/>
<feature type="repeat" description="ANK" evidence="3">
    <location>
        <begin position="342"/>
        <end position="374"/>
    </location>
</feature>
<evidence type="ECO:0000313" key="5">
    <source>
        <dbReference type="Proteomes" id="UP000800092"/>
    </source>
</evidence>
<dbReference type="Proteomes" id="UP000800092">
    <property type="component" value="Unassembled WGS sequence"/>
</dbReference>
<sequence length="728" mass="81076">MAEAIGIISLCVEGISITKSLVKLINSLQSAPNELLALANEVSNLNFVLQDIRDTFQFRSTVNLDKGNSIPRFLIQASSKLEEVRAVLSRWTRLSPHGDSWHIGRRERFLWLKDRGHVIELQTSLRVIRADLSLAMEANTNASTNKLIVDLQNLASETSRTHDMMSTLMEKLDRYETQDKMAPNRGSDVAGKAGDRERGRPVALEVTRHVAVKKCPPGCPCVCHNIQRYKVPAIMENVTGQLFYGYSGKLLLSQRCSFSGCLEQKATRSRMTYFFPRWFMNRIISLNLQVDNFGSPSLNLKTRRAVPEMSQIFTLSRLGDLEGLQRLFTAKIASPMDIHCEGKWSPLHFATDHGQVEVCQLLLNAGADPEWEDYTGTTAVEIAWRNILHLRAPTDKAEMFSVLFPGSDFFEGRNFTQLHRVLIGLEDSSLDKTIELNPESINTGDADGWTALHWAARRGESAFVSMLLQHRANPFLKTAREERTPLHLAAMRNSVPCIQQLLAYCSGNQAVDLNARDFYGNTALRCAAENNCAAALAYLIQAGADLNLTSRSDEPPLWSAIYNNSHEAITQLINAGADVTKKTRYSDTLLHFAAGQSDIKLLALLTRARLRDVEIEAKNADGFTAKQLAEARIGAPQGFVEGFEHLLNSLVHENHASPTSSDGSGESWKSFSEASWHEAEISTGEDLLDAMREAHGQRNAGDVWQEGERISLAKDVEEVEIEGPNWSL</sequence>
<dbReference type="Gene3D" id="1.25.40.20">
    <property type="entry name" value="Ankyrin repeat-containing domain"/>
    <property type="match status" value="2"/>
</dbReference>
<dbReference type="OrthoDB" id="341259at2759"/>
<keyword evidence="2 3" id="KW-0040">ANK repeat</keyword>
<dbReference type="InterPro" id="IPR036770">
    <property type="entry name" value="Ankyrin_rpt-contain_sf"/>
</dbReference>
<accession>A0A6A6H6M0</accession>
<dbReference type="Pfam" id="PF12796">
    <property type="entry name" value="Ank_2"/>
    <property type="match status" value="1"/>
</dbReference>
<feature type="repeat" description="ANK" evidence="3">
    <location>
        <begin position="519"/>
        <end position="551"/>
    </location>
</feature>
<proteinExistence type="predicted"/>
<protein>
    <submittedName>
        <fullName evidence="4">Ankyrin</fullName>
    </submittedName>
</protein>
<feature type="repeat" description="ANK" evidence="3">
    <location>
        <begin position="447"/>
        <end position="479"/>
    </location>
</feature>
<keyword evidence="1" id="KW-0677">Repeat</keyword>
<name>A0A6A6H6M0_VIRVR</name>
<evidence type="ECO:0000256" key="2">
    <source>
        <dbReference type="ARBA" id="ARBA00023043"/>
    </source>
</evidence>
<dbReference type="PANTHER" id="PTHR24171">
    <property type="entry name" value="ANKYRIN REPEAT DOMAIN-CONTAINING PROTEIN 39-RELATED"/>
    <property type="match status" value="1"/>
</dbReference>
<gene>
    <name evidence="4" type="ORF">EV356DRAFT_503165</name>
</gene>
<dbReference type="Pfam" id="PF00023">
    <property type="entry name" value="Ank"/>
    <property type="match status" value="2"/>
</dbReference>
<dbReference type="SMART" id="SM00248">
    <property type="entry name" value="ANK"/>
    <property type="match status" value="6"/>
</dbReference>
<dbReference type="PROSITE" id="PS50088">
    <property type="entry name" value="ANK_REPEAT"/>
    <property type="match status" value="3"/>
</dbReference>
<dbReference type="SUPFAM" id="SSF48403">
    <property type="entry name" value="Ankyrin repeat"/>
    <property type="match status" value="2"/>
</dbReference>